<gene>
    <name evidence="1" type="ORF">Anapl_12583</name>
</gene>
<dbReference type="EMBL" id="KB746093">
    <property type="protein sequence ID" value="EOA93516.1"/>
    <property type="molecule type" value="Genomic_DNA"/>
</dbReference>
<name>R0J987_ANAPL</name>
<dbReference type="AlphaFoldDB" id="R0J987"/>
<sequence length="85" mass="9172">MGRKLKQFFSWWAEKSIRKSKHNLALTHTLRGSIPGQGAHSPAPALPLLRSALCSISVPACFAMTTATAAEQQPANVQRSAEGRT</sequence>
<proteinExistence type="predicted"/>
<evidence type="ECO:0000313" key="1">
    <source>
        <dbReference type="EMBL" id="EOA93516.1"/>
    </source>
</evidence>
<keyword evidence="2" id="KW-1185">Reference proteome</keyword>
<evidence type="ECO:0000313" key="2">
    <source>
        <dbReference type="Proteomes" id="UP000296049"/>
    </source>
</evidence>
<reference evidence="2" key="1">
    <citation type="journal article" date="2013" name="Nat. Genet.">
        <title>The duck genome and transcriptome provide insight into an avian influenza virus reservoir species.</title>
        <authorList>
            <person name="Huang Y."/>
            <person name="Li Y."/>
            <person name="Burt D.W."/>
            <person name="Chen H."/>
            <person name="Zhang Y."/>
            <person name="Qian W."/>
            <person name="Kim H."/>
            <person name="Gan S."/>
            <person name="Zhao Y."/>
            <person name="Li J."/>
            <person name="Yi K."/>
            <person name="Feng H."/>
            <person name="Zhu P."/>
            <person name="Li B."/>
            <person name="Liu Q."/>
            <person name="Fairley S."/>
            <person name="Magor K.E."/>
            <person name="Du Z."/>
            <person name="Hu X."/>
            <person name="Goodman L."/>
            <person name="Tafer H."/>
            <person name="Vignal A."/>
            <person name="Lee T."/>
            <person name="Kim K.W."/>
            <person name="Sheng Z."/>
            <person name="An Y."/>
            <person name="Searle S."/>
            <person name="Herrero J."/>
            <person name="Groenen M.A."/>
            <person name="Crooijmans R.P."/>
            <person name="Faraut T."/>
            <person name="Cai Q."/>
            <person name="Webster R.G."/>
            <person name="Aldridge J.R."/>
            <person name="Warren W.C."/>
            <person name="Bartschat S."/>
            <person name="Kehr S."/>
            <person name="Marz M."/>
            <person name="Stadler P.F."/>
            <person name="Smith J."/>
            <person name="Kraus R.H."/>
            <person name="Zhao Y."/>
            <person name="Ren L."/>
            <person name="Fei J."/>
            <person name="Morisson M."/>
            <person name="Kaiser P."/>
            <person name="Griffin D.K."/>
            <person name="Rao M."/>
            <person name="Pitel F."/>
            <person name="Wang J."/>
            <person name="Li N."/>
        </authorList>
    </citation>
    <scope>NUCLEOTIDE SEQUENCE [LARGE SCALE GENOMIC DNA]</scope>
</reference>
<accession>R0J987</accession>
<protein>
    <submittedName>
        <fullName evidence="1">Uncharacterized protein</fullName>
    </submittedName>
</protein>
<dbReference type="Proteomes" id="UP000296049">
    <property type="component" value="Unassembled WGS sequence"/>
</dbReference>
<organism evidence="1 2">
    <name type="scientific">Anas platyrhynchos</name>
    <name type="common">Mallard</name>
    <name type="synonym">Anas boschas</name>
    <dbReference type="NCBI Taxonomy" id="8839"/>
    <lineage>
        <taxon>Eukaryota</taxon>
        <taxon>Metazoa</taxon>
        <taxon>Chordata</taxon>
        <taxon>Craniata</taxon>
        <taxon>Vertebrata</taxon>
        <taxon>Euteleostomi</taxon>
        <taxon>Archelosauria</taxon>
        <taxon>Archosauria</taxon>
        <taxon>Dinosauria</taxon>
        <taxon>Saurischia</taxon>
        <taxon>Theropoda</taxon>
        <taxon>Coelurosauria</taxon>
        <taxon>Aves</taxon>
        <taxon>Neognathae</taxon>
        <taxon>Galloanserae</taxon>
        <taxon>Anseriformes</taxon>
        <taxon>Anatidae</taxon>
        <taxon>Anatinae</taxon>
        <taxon>Anas</taxon>
    </lineage>
</organism>